<reference evidence="5 6" key="2">
    <citation type="submission" date="2019-01" db="EMBL/GenBank/DDBJ databases">
        <title>The decoding of complex shrimp genome reveals the adaptation for benthos swimmer, frequently molting mechanism and breeding impact on genome.</title>
        <authorList>
            <person name="Sun Y."/>
            <person name="Gao Y."/>
            <person name="Yu Y."/>
        </authorList>
    </citation>
    <scope>NUCLEOTIDE SEQUENCE [LARGE SCALE GENOMIC DNA]</scope>
    <source>
        <tissue evidence="5">Muscle</tissue>
    </source>
</reference>
<gene>
    <name evidence="5" type="ORF">C7M84_011477</name>
</gene>
<accession>A0A3R7PFN8</accession>
<comment type="caution">
    <text evidence="5">The sequence shown here is derived from an EMBL/GenBank/DDBJ whole genome shotgun (WGS) entry which is preliminary data.</text>
</comment>
<dbReference type="PROSITE" id="PS50194">
    <property type="entry name" value="FILAMIN_REPEAT"/>
    <property type="match status" value="2"/>
</dbReference>
<keyword evidence="6" id="KW-1185">Reference proteome</keyword>
<evidence type="ECO:0000256" key="4">
    <source>
        <dbReference type="SAM" id="MobiDB-lite"/>
    </source>
</evidence>
<dbReference type="SUPFAM" id="SSF81296">
    <property type="entry name" value="E set domains"/>
    <property type="match status" value="2"/>
</dbReference>
<dbReference type="GO" id="GO:0051015">
    <property type="term" value="F:actin filament binding"/>
    <property type="evidence" value="ECO:0007669"/>
    <property type="project" value="InterPro"/>
</dbReference>
<organism evidence="5 6">
    <name type="scientific">Penaeus vannamei</name>
    <name type="common">Whiteleg shrimp</name>
    <name type="synonym">Litopenaeus vannamei</name>
    <dbReference type="NCBI Taxonomy" id="6689"/>
    <lineage>
        <taxon>Eukaryota</taxon>
        <taxon>Metazoa</taxon>
        <taxon>Ecdysozoa</taxon>
        <taxon>Arthropoda</taxon>
        <taxon>Crustacea</taxon>
        <taxon>Multicrustacea</taxon>
        <taxon>Malacostraca</taxon>
        <taxon>Eumalacostraca</taxon>
        <taxon>Eucarida</taxon>
        <taxon>Decapoda</taxon>
        <taxon>Dendrobranchiata</taxon>
        <taxon>Penaeoidea</taxon>
        <taxon>Penaeidae</taxon>
        <taxon>Penaeus</taxon>
    </lineage>
</organism>
<evidence type="ECO:0000313" key="5">
    <source>
        <dbReference type="EMBL" id="ROT70239.1"/>
    </source>
</evidence>
<evidence type="ECO:0000256" key="2">
    <source>
        <dbReference type="ARBA" id="ARBA00022737"/>
    </source>
</evidence>
<feature type="repeat" description="Filamin" evidence="3">
    <location>
        <begin position="226"/>
        <end position="296"/>
    </location>
</feature>
<dbReference type="Gene3D" id="2.60.40.10">
    <property type="entry name" value="Immunoglobulins"/>
    <property type="match status" value="2"/>
</dbReference>
<evidence type="ECO:0000256" key="1">
    <source>
        <dbReference type="ARBA" id="ARBA00009238"/>
    </source>
</evidence>
<dbReference type="InterPro" id="IPR013783">
    <property type="entry name" value="Ig-like_fold"/>
</dbReference>
<dbReference type="Pfam" id="PF00630">
    <property type="entry name" value="Filamin"/>
    <property type="match status" value="2"/>
</dbReference>
<dbReference type="GO" id="GO:0030036">
    <property type="term" value="P:actin cytoskeleton organization"/>
    <property type="evidence" value="ECO:0007669"/>
    <property type="project" value="InterPro"/>
</dbReference>
<name>A0A3R7PFN8_PENVA</name>
<feature type="repeat" description="Filamin" evidence="3">
    <location>
        <begin position="166"/>
        <end position="215"/>
    </location>
</feature>
<dbReference type="InterPro" id="IPR044801">
    <property type="entry name" value="Filamin"/>
</dbReference>
<reference evidence="5 6" key="1">
    <citation type="submission" date="2018-04" db="EMBL/GenBank/DDBJ databases">
        <authorList>
            <person name="Zhang X."/>
            <person name="Yuan J."/>
            <person name="Li F."/>
            <person name="Xiang J."/>
        </authorList>
    </citation>
    <scope>NUCLEOTIDE SEQUENCE [LARGE SCALE GENOMIC DNA]</scope>
    <source>
        <tissue evidence="5">Muscle</tissue>
    </source>
</reference>
<evidence type="ECO:0000313" key="6">
    <source>
        <dbReference type="Proteomes" id="UP000283509"/>
    </source>
</evidence>
<dbReference type="OrthoDB" id="18740at2759"/>
<proteinExistence type="inferred from homology"/>
<keyword evidence="2" id="KW-0677">Repeat</keyword>
<dbReference type="InterPro" id="IPR001298">
    <property type="entry name" value="Filamin/ABP280_rpt"/>
</dbReference>
<dbReference type="SMART" id="SM00557">
    <property type="entry name" value="IG_FLMN"/>
    <property type="match status" value="1"/>
</dbReference>
<comment type="similarity">
    <text evidence="1">Belongs to the filamin family.</text>
</comment>
<dbReference type="Proteomes" id="UP000283509">
    <property type="component" value="Unassembled WGS sequence"/>
</dbReference>
<feature type="region of interest" description="Disordered" evidence="4">
    <location>
        <begin position="30"/>
        <end position="66"/>
    </location>
</feature>
<dbReference type="InterPro" id="IPR014756">
    <property type="entry name" value="Ig_E-set"/>
</dbReference>
<dbReference type="EMBL" id="QCYY01002448">
    <property type="protein sequence ID" value="ROT70239.1"/>
    <property type="molecule type" value="Genomic_DNA"/>
</dbReference>
<evidence type="ECO:0000256" key="3">
    <source>
        <dbReference type="PROSITE-ProRule" id="PRU00087"/>
    </source>
</evidence>
<dbReference type="PANTHER" id="PTHR38537">
    <property type="entry name" value="JITTERBUG, ISOFORM N"/>
    <property type="match status" value="1"/>
</dbReference>
<dbReference type="STRING" id="6689.A0A3R7PFN8"/>
<dbReference type="InterPro" id="IPR017868">
    <property type="entry name" value="Filamin/ABP280_repeat-like"/>
</dbReference>
<dbReference type="AlphaFoldDB" id="A0A3R7PFN8"/>
<dbReference type="PANTHER" id="PTHR38537:SF16">
    <property type="entry name" value="CALPONIN-HOMOLOGY (CH) DOMAIN-CONTAINING PROTEIN"/>
    <property type="match status" value="1"/>
</dbReference>
<protein>
    <submittedName>
        <fullName evidence="5">Putative filamin-A isoform X1</fullName>
    </submittedName>
</protein>
<sequence>MLALLHFVNSDCVLRESQYRTLVHFASKSKITPSSPADRPGSLGGPRVEAAALDGTPSHSSHISSVPKIPFAQSDGHFDIADSSHVNVSVGSKSSSAITTTTIRRSEENLISSADLSSPTRSLLRWFKGGYPFASSPRVPLGPKMAATGSIPSWLGPASVLVPVRPGKRHVPLALNQVAEGEVMAAFTPQQVGEYLVDVRVKDTRIPGSPFRCYVYDSQEIRVGTIPNGIVGRPVEFEIDGSTAGSGNLEILVNGGHVTSYVRNLGQQRFLASFVPHSAIRHMVEMRFNGEKVPGE</sequence>